<evidence type="ECO:0000256" key="2">
    <source>
        <dbReference type="ARBA" id="ARBA00023315"/>
    </source>
</evidence>
<keyword evidence="5" id="KW-1185">Reference proteome</keyword>
<dbReference type="Pfam" id="PF00583">
    <property type="entry name" value="Acetyltransf_1"/>
    <property type="match status" value="1"/>
</dbReference>
<dbReference type="CDD" id="cd04301">
    <property type="entry name" value="NAT_SF"/>
    <property type="match status" value="1"/>
</dbReference>
<evidence type="ECO:0000259" key="3">
    <source>
        <dbReference type="PROSITE" id="PS51186"/>
    </source>
</evidence>
<dbReference type="InterPro" id="IPR000182">
    <property type="entry name" value="GNAT_dom"/>
</dbReference>
<gene>
    <name evidence="4" type="ORF">DES53_104323</name>
</gene>
<dbReference type="RefSeq" id="WP_113958899.1">
    <property type="nucleotide sequence ID" value="NZ_QNRR01000004.1"/>
</dbReference>
<dbReference type="InterPro" id="IPR050832">
    <property type="entry name" value="Bact_Acetyltransf"/>
</dbReference>
<dbReference type="PANTHER" id="PTHR43877">
    <property type="entry name" value="AMINOALKYLPHOSPHONATE N-ACETYLTRANSFERASE-RELATED-RELATED"/>
    <property type="match status" value="1"/>
</dbReference>
<name>A0A366HMV4_9BACT</name>
<keyword evidence="2" id="KW-0012">Acyltransferase</keyword>
<evidence type="ECO:0000256" key="1">
    <source>
        <dbReference type="ARBA" id="ARBA00022679"/>
    </source>
</evidence>
<dbReference type="EMBL" id="QNRR01000004">
    <property type="protein sequence ID" value="RBP44502.1"/>
    <property type="molecule type" value="Genomic_DNA"/>
</dbReference>
<dbReference type="PROSITE" id="PS51186">
    <property type="entry name" value="GNAT"/>
    <property type="match status" value="1"/>
</dbReference>
<protein>
    <submittedName>
        <fullName evidence="4">RimJ/RimL family protein N-acetyltransferase</fullName>
    </submittedName>
</protein>
<dbReference type="Gene3D" id="3.40.630.30">
    <property type="match status" value="1"/>
</dbReference>
<dbReference type="AlphaFoldDB" id="A0A366HMV4"/>
<reference evidence="4 5" key="1">
    <citation type="submission" date="2018-06" db="EMBL/GenBank/DDBJ databases">
        <title>Genomic Encyclopedia of Type Strains, Phase IV (KMG-IV): sequencing the most valuable type-strain genomes for metagenomic binning, comparative biology and taxonomic classification.</title>
        <authorList>
            <person name="Goeker M."/>
        </authorList>
    </citation>
    <scope>NUCLEOTIDE SEQUENCE [LARGE SCALE GENOMIC DNA]</scope>
    <source>
        <strain evidence="4 5">DSM 25532</strain>
    </source>
</reference>
<evidence type="ECO:0000313" key="5">
    <source>
        <dbReference type="Proteomes" id="UP000253426"/>
    </source>
</evidence>
<evidence type="ECO:0000313" key="4">
    <source>
        <dbReference type="EMBL" id="RBP44502.1"/>
    </source>
</evidence>
<dbReference type="Proteomes" id="UP000253426">
    <property type="component" value="Unassembled WGS sequence"/>
</dbReference>
<organism evidence="4 5">
    <name type="scientific">Roseimicrobium gellanilyticum</name>
    <dbReference type="NCBI Taxonomy" id="748857"/>
    <lineage>
        <taxon>Bacteria</taxon>
        <taxon>Pseudomonadati</taxon>
        <taxon>Verrucomicrobiota</taxon>
        <taxon>Verrucomicrobiia</taxon>
        <taxon>Verrucomicrobiales</taxon>
        <taxon>Verrucomicrobiaceae</taxon>
        <taxon>Roseimicrobium</taxon>
    </lineage>
</organism>
<proteinExistence type="predicted"/>
<dbReference type="OrthoDB" id="948250at2"/>
<dbReference type="SUPFAM" id="SSF55729">
    <property type="entry name" value="Acyl-CoA N-acyltransferases (Nat)"/>
    <property type="match status" value="1"/>
</dbReference>
<sequence>MSTASQASFLVRPIQVADIPDFHRVLDGVCRERKYLAMLEAPPLEGTESFVRNNVQMDHPQFIALVNGQLAGWCDALPGESTHGTAHIGHLGMGVAKPFRRQGLGAKLMHAVLDKARDKGMVKIELEVYASNTGAVTLYQRFGFEEEGRKRRGRFLDDHYDDVVVMSLFLDT</sequence>
<dbReference type="GO" id="GO:0016747">
    <property type="term" value="F:acyltransferase activity, transferring groups other than amino-acyl groups"/>
    <property type="evidence" value="ECO:0007669"/>
    <property type="project" value="InterPro"/>
</dbReference>
<accession>A0A366HMV4</accession>
<dbReference type="InterPro" id="IPR016181">
    <property type="entry name" value="Acyl_CoA_acyltransferase"/>
</dbReference>
<comment type="caution">
    <text evidence="4">The sequence shown here is derived from an EMBL/GenBank/DDBJ whole genome shotgun (WGS) entry which is preliminary data.</text>
</comment>
<feature type="domain" description="N-acetyltransferase" evidence="3">
    <location>
        <begin position="9"/>
        <end position="171"/>
    </location>
</feature>
<keyword evidence="1 4" id="KW-0808">Transferase</keyword>